<dbReference type="Gene3D" id="6.10.140.1430">
    <property type="match status" value="1"/>
</dbReference>
<keyword evidence="1" id="KW-1133">Transmembrane helix</keyword>
<evidence type="ECO:0000313" key="3">
    <source>
        <dbReference type="Proteomes" id="UP000270094"/>
    </source>
</evidence>
<feature type="transmembrane region" description="Helical" evidence="1">
    <location>
        <begin position="57"/>
        <end position="78"/>
    </location>
</feature>
<gene>
    <name evidence="2" type="ORF">SVUK_LOCUS6716</name>
</gene>
<keyword evidence="3" id="KW-1185">Reference proteome</keyword>
<organism evidence="2 3">
    <name type="scientific">Strongylus vulgaris</name>
    <name type="common">Blood worm</name>
    <dbReference type="NCBI Taxonomy" id="40348"/>
    <lineage>
        <taxon>Eukaryota</taxon>
        <taxon>Metazoa</taxon>
        <taxon>Ecdysozoa</taxon>
        <taxon>Nematoda</taxon>
        <taxon>Chromadorea</taxon>
        <taxon>Rhabditida</taxon>
        <taxon>Rhabditina</taxon>
        <taxon>Rhabditomorpha</taxon>
        <taxon>Strongyloidea</taxon>
        <taxon>Strongylidae</taxon>
        <taxon>Strongylus</taxon>
    </lineage>
</organism>
<accession>A0A3P7KWS5</accession>
<proteinExistence type="predicted"/>
<protein>
    <submittedName>
        <fullName evidence="2">Uncharacterized protein</fullName>
    </submittedName>
</protein>
<name>A0A3P7KWS5_STRVU</name>
<evidence type="ECO:0000313" key="2">
    <source>
        <dbReference type="EMBL" id="VDM71718.1"/>
    </source>
</evidence>
<keyword evidence="1" id="KW-0812">Transmembrane</keyword>
<dbReference type="Proteomes" id="UP000270094">
    <property type="component" value="Unassembled WGS sequence"/>
</dbReference>
<dbReference type="AlphaFoldDB" id="A0A3P7KWS5"/>
<reference evidence="2 3" key="1">
    <citation type="submission" date="2018-11" db="EMBL/GenBank/DDBJ databases">
        <authorList>
            <consortium name="Pathogen Informatics"/>
        </authorList>
    </citation>
    <scope>NUCLEOTIDE SEQUENCE [LARGE SCALE GENOMIC DNA]</scope>
</reference>
<keyword evidence="1" id="KW-0472">Membrane</keyword>
<dbReference type="EMBL" id="UYYB01021723">
    <property type="protein sequence ID" value="VDM71718.1"/>
    <property type="molecule type" value="Genomic_DNA"/>
</dbReference>
<dbReference type="OrthoDB" id="10376433at2759"/>
<evidence type="ECO:0000256" key="1">
    <source>
        <dbReference type="SAM" id="Phobius"/>
    </source>
</evidence>
<sequence length="80" mass="8511">MGFTGFGFQVAHTADDAADATRERYHDVTNAAGEKIGQARDSVSNTMRDGANAIDNGVQGTLASIAFCMLPLFVVHYLTC</sequence>